<evidence type="ECO:0000256" key="1">
    <source>
        <dbReference type="SAM" id="MobiDB-lite"/>
    </source>
</evidence>
<dbReference type="Gene3D" id="1.20.58.2190">
    <property type="match status" value="1"/>
</dbReference>
<dbReference type="AlphaFoldDB" id="A0A6F9DIN2"/>
<feature type="region of interest" description="Disordered" evidence="1">
    <location>
        <begin position="276"/>
        <end position="371"/>
    </location>
</feature>
<organism evidence="2">
    <name type="scientific">Phallusia mammillata</name>
    <dbReference type="NCBI Taxonomy" id="59560"/>
    <lineage>
        <taxon>Eukaryota</taxon>
        <taxon>Metazoa</taxon>
        <taxon>Chordata</taxon>
        <taxon>Tunicata</taxon>
        <taxon>Ascidiacea</taxon>
        <taxon>Phlebobranchia</taxon>
        <taxon>Ascidiidae</taxon>
        <taxon>Phallusia</taxon>
    </lineage>
</organism>
<proteinExistence type="evidence at transcript level"/>
<gene>
    <name evidence="2" type="primary">LOC100184132</name>
</gene>
<sequence length="525" mass="60326">MELFVRCGKQDKEMAEAKLFFDANKNRTDVYCCIPIKNGSNMETNSYEMQYKNNFVKNKDFNLNVFCPDDDSSPDSDEYRQVFSSAESYLNRNATPQIEKSSYHSLKNFKKIVQRNKEANIQTTWGRLASVFFLLHWYSLRIIRAPWRKSYTKVKIYSGSYHHAIGQNLPKDVADELMGKLGFIYHRPRQTFFFHQESLLKPGTGTWQDALLNAGMDYFLVHVRCALGSSQMGRSIEIDILSLPSTLPRTKTNEPENKNRISRFENWNTLNKKQHMGAFQPYGNTPQVNSAPAMPTDRNTDENFSLRSRCMNSEPRLNRVEKEPTNFYLNTAYRPSSRPPSNKGELQQSNIPYSHRILTPPKQQEPLRRPPRQYVPQYSEEDLYEGKDPSDISLEDGAIKYPPIGPFVTSRFGMETLRRIKQEPLVRGIQSVSVSNQLRDPPDRDYVRVMPINRAHKTETFSGTEPLSNAGISTGPSYFNTSPLSQTDVAGSSTGGAYVQVQPPKRGEDSHIYQEISDDHWPPRR</sequence>
<dbReference type="EMBL" id="LR786986">
    <property type="protein sequence ID" value="CAB3262848.1"/>
    <property type="molecule type" value="mRNA"/>
</dbReference>
<reference evidence="2" key="1">
    <citation type="submission" date="2020-04" db="EMBL/GenBank/DDBJ databases">
        <authorList>
            <person name="Neveu A P."/>
        </authorList>
    </citation>
    <scope>NUCLEOTIDE SEQUENCE</scope>
    <source>
        <tissue evidence="2">Whole embryo</tissue>
    </source>
</reference>
<feature type="compositionally biased region" description="Basic and acidic residues" evidence="1">
    <location>
        <begin position="505"/>
        <end position="525"/>
    </location>
</feature>
<name>A0A6F9DIN2_9ASCI</name>
<feature type="region of interest" description="Disordered" evidence="1">
    <location>
        <begin position="457"/>
        <end position="525"/>
    </location>
</feature>
<accession>A0A6F9DIN2</accession>
<feature type="compositionally biased region" description="Polar residues" evidence="1">
    <location>
        <begin position="460"/>
        <end position="492"/>
    </location>
</feature>
<protein>
    <submittedName>
        <fullName evidence="2">Uncharacterized protein LOC100184132</fullName>
    </submittedName>
</protein>
<evidence type="ECO:0000313" key="2">
    <source>
        <dbReference type="EMBL" id="CAB3262848.1"/>
    </source>
</evidence>